<feature type="signal peptide" evidence="3">
    <location>
        <begin position="1"/>
        <end position="25"/>
    </location>
</feature>
<dbReference type="AlphaFoldDB" id="A0AA41V544"/>
<gene>
    <name evidence="5" type="ORF">MKW94_029401</name>
</gene>
<evidence type="ECO:0000256" key="1">
    <source>
        <dbReference type="ARBA" id="ARBA00023157"/>
    </source>
</evidence>
<reference evidence="5" key="1">
    <citation type="submission" date="2022-03" db="EMBL/GenBank/DDBJ databases">
        <title>A functionally conserved STORR gene fusion in Papaver species that diverged 16.8 million years ago.</title>
        <authorList>
            <person name="Catania T."/>
        </authorList>
    </citation>
    <scope>NUCLEOTIDE SEQUENCE</scope>
    <source>
        <strain evidence="5">S-191538</strain>
    </source>
</reference>
<comment type="caution">
    <text evidence="5">The sequence shown here is derived from an EMBL/GenBank/DDBJ whole genome shotgun (WGS) entry which is preliminary data.</text>
</comment>
<keyword evidence="6" id="KW-1185">Reference proteome</keyword>
<dbReference type="PROSITE" id="PS51485">
    <property type="entry name" value="PHYTOCYANIN"/>
    <property type="match status" value="1"/>
</dbReference>
<organism evidence="5 6">
    <name type="scientific">Papaver nudicaule</name>
    <name type="common">Iceland poppy</name>
    <dbReference type="NCBI Taxonomy" id="74823"/>
    <lineage>
        <taxon>Eukaryota</taxon>
        <taxon>Viridiplantae</taxon>
        <taxon>Streptophyta</taxon>
        <taxon>Embryophyta</taxon>
        <taxon>Tracheophyta</taxon>
        <taxon>Spermatophyta</taxon>
        <taxon>Magnoliopsida</taxon>
        <taxon>Ranunculales</taxon>
        <taxon>Papaveraceae</taxon>
        <taxon>Papaveroideae</taxon>
        <taxon>Papaver</taxon>
    </lineage>
</organism>
<dbReference type="GO" id="GO:0005886">
    <property type="term" value="C:plasma membrane"/>
    <property type="evidence" value="ECO:0007669"/>
    <property type="project" value="TreeGrafter"/>
</dbReference>
<keyword evidence="3" id="KW-0732">Signal</keyword>
<keyword evidence="2" id="KW-0325">Glycoprotein</keyword>
<dbReference type="EMBL" id="JAJJMA010122392">
    <property type="protein sequence ID" value="MCL7032342.1"/>
    <property type="molecule type" value="Genomic_DNA"/>
</dbReference>
<dbReference type="CDD" id="cd04216">
    <property type="entry name" value="Phytocyanin"/>
    <property type="match status" value="1"/>
</dbReference>
<keyword evidence="1" id="KW-1015">Disulfide bond</keyword>
<dbReference type="InterPro" id="IPR003245">
    <property type="entry name" value="Phytocyanin_dom"/>
</dbReference>
<dbReference type="Gene3D" id="2.60.40.420">
    <property type="entry name" value="Cupredoxins - blue copper proteins"/>
    <property type="match status" value="1"/>
</dbReference>
<evidence type="ECO:0000313" key="5">
    <source>
        <dbReference type="EMBL" id="MCL7032342.1"/>
    </source>
</evidence>
<dbReference type="FunFam" id="2.60.40.420:FF:000034">
    <property type="entry name" value="Cupredoxin superfamily protein"/>
    <property type="match status" value="1"/>
</dbReference>
<dbReference type="GO" id="GO:0009055">
    <property type="term" value="F:electron transfer activity"/>
    <property type="evidence" value="ECO:0007669"/>
    <property type="project" value="InterPro"/>
</dbReference>
<dbReference type="InterPro" id="IPR039391">
    <property type="entry name" value="Phytocyanin-like"/>
</dbReference>
<dbReference type="SUPFAM" id="SSF49503">
    <property type="entry name" value="Cupredoxins"/>
    <property type="match status" value="1"/>
</dbReference>
<dbReference type="PANTHER" id="PTHR33021:SF31">
    <property type="entry name" value="OS02G0720100 PROTEIN"/>
    <property type="match status" value="1"/>
</dbReference>
<accession>A0AA41V544</accession>
<protein>
    <recommendedName>
        <fullName evidence="4">Phytocyanin domain-containing protein</fullName>
    </recommendedName>
</protein>
<dbReference type="Pfam" id="PF02298">
    <property type="entry name" value="Cu_bind_like"/>
    <property type="match status" value="1"/>
</dbReference>
<evidence type="ECO:0000256" key="3">
    <source>
        <dbReference type="SAM" id="SignalP"/>
    </source>
</evidence>
<feature type="chain" id="PRO_5041209733" description="Phytocyanin domain-containing protein" evidence="3">
    <location>
        <begin position="26"/>
        <end position="186"/>
    </location>
</feature>
<name>A0AA41V544_PAPNU</name>
<sequence>MSKGNALMLVVVAVVMLASSHTVASLEDDQTRQHVIGEDRGWDPASDVASWASGKVFSVGDSLWFSYSAAQEVVAELGSKEEFETCDVSNPIRMYTDGLNSVNLDGEGSRYFVSGMPESCKDGLKLHVHVVPSPQQQLIESNNPMSTTTVMAVAPAPPSSTTPELPVQLSALLLVGFALHLYYLAF</sequence>
<evidence type="ECO:0000259" key="4">
    <source>
        <dbReference type="PROSITE" id="PS51485"/>
    </source>
</evidence>
<dbReference type="Proteomes" id="UP001177140">
    <property type="component" value="Unassembled WGS sequence"/>
</dbReference>
<feature type="domain" description="Phytocyanin" evidence="4">
    <location>
        <begin position="32"/>
        <end position="132"/>
    </location>
</feature>
<dbReference type="PANTHER" id="PTHR33021">
    <property type="entry name" value="BLUE COPPER PROTEIN"/>
    <property type="match status" value="1"/>
</dbReference>
<dbReference type="InterPro" id="IPR008972">
    <property type="entry name" value="Cupredoxin"/>
</dbReference>
<evidence type="ECO:0000256" key="2">
    <source>
        <dbReference type="ARBA" id="ARBA00023180"/>
    </source>
</evidence>
<evidence type="ECO:0000313" key="6">
    <source>
        <dbReference type="Proteomes" id="UP001177140"/>
    </source>
</evidence>
<proteinExistence type="predicted"/>